<proteinExistence type="predicted"/>
<dbReference type="InterPro" id="IPR011029">
    <property type="entry name" value="DEATH-like_dom_sf"/>
</dbReference>
<evidence type="ECO:0000313" key="2">
    <source>
        <dbReference type="Proteomes" id="UP000887566"/>
    </source>
</evidence>
<dbReference type="SUPFAM" id="SSF47986">
    <property type="entry name" value="DEATH domain"/>
    <property type="match status" value="1"/>
</dbReference>
<organism evidence="2 3">
    <name type="scientific">Plectus sambesii</name>
    <dbReference type="NCBI Taxonomy" id="2011161"/>
    <lineage>
        <taxon>Eukaryota</taxon>
        <taxon>Metazoa</taxon>
        <taxon>Ecdysozoa</taxon>
        <taxon>Nematoda</taxon>
        <taxon>Chromadorea</taxon>
        <taxon>Plectida</taxon>
        <taxon>Plectina</taxon>
        <taxon>Plectoidea</taxon>
        <taxon>Plectidae</taxon>
        <taxon>Plectus</taxon>
    </lineage>
</organism>
<name>A0A914WHX0_9BILA</name>
<accession>A0A914WHX0</accession>
<dbReference type="InterPro" id="IPR001315">
    <property type="entry name" value="CARD"/>
</dbReference>
<keyword evidence="2" id="KW-1185">Reference proteome</keyword>
<dbReference type="CDD" id="cd01671">
    <property type="entry name" value="CARD"/>
    <property type="match status" value="1"/>
</dbReference>
<reference evidence="3" key="1">
    <citation type="submission" date="2022-11" db="UniProtKB">
        <authorList>
            <consortium name="WormBaseParasite"/>
        </authorList>
    </citation>
    <scope>IDENTIFICATION</scope>
</reference>
<evidence type="ECO:0000259" key="1">
    <source>
        <dbReference type="Pfam" id="PF00619"/>
    </source>
</evidence>
<dbReference type="AlphaFoldDB" id="A0A914WHX0"/>
<sequence length="89" mass="10162">MEPGNIAIINSHLEYIVLNMDKNRTLDHLLSTGTLTNPIYTRIMRISHSDDANRELLDILKQTPGAYGKFIDALYNTQQFELVARLQTT</sequence>
<dbReference type="WBParaSite" id="PSAMB.scaffold4163size15443.g23593.t1">
    <property type="protein sequence ID" value="PSAMB.scaffold4163size15443.g23593.t1"/>
    <property type="gene ID" value="PSAMB.scaffold4163size15443.g23593"/>
</dbReference>
<dbReference type="GO" id="GO:0042981">
    <property type="term" value="P:regulation of apoptotic process"/>
    <property type="evidence" value="ECO:0007669"/>
    <property type="project" value="InterPro"/>
</dbReference>
<feature type="domain" description="CARD" evidence="1">
    <location>
        <begin position="9"/>
        <end position="87"/>
    </location>
</feature>
<evidence type="ECO:0000313" key="3">
    <source>
        <dbReference type="WBParaSite" id="PSAMB.scaffold4163size15443.g23593.t1"/>
    </source>
</evidence>
<dbReference type="Pfam" id="PF00619">
    <property type="entry name" value="CARD"/>
    <property type="match status" value="1"/>
</dbReference>
<dbReference type="Gene3D" id="1.10.533.10">
    <property type="entry name" value="Death Domain, Fas"/>
    <property type="match status" value="1"/>
</dbReference>
<protein>
    <submittedName>
        <fullName evidence="3">CARD domain-containing protein</fullName>
    </submittedName>
</protein>
<dbReference type="Proteomes" id="UP000887566">
    <property type="component" value="Unplaced"/>
</dbReference>